<protein>
    <recommendedName>
        <fullName evidence="4">DUF3606 domain-containing protein</fullName>
    </recommendedName>
</protein>
<keyword evidence="3" id="KW-1185">Reference proteome</keyword>
<gene>
    <name evidence="2" type="ORF">B2M20_05450</name>
</gene>
<dbReference type="OrthoDB" id="8238029at2"/>
<evidence type="ECO:0008006" key="4">
    <source>
        <dbReference type="Google" id="ProtNLM"/>
    </source>
</evidence>
<reference evidence="2 3" key="1">
    <citation type="submission" date="2017-02" db="EMBL/GenBank/DDBJ databases">
        <title>Genome sequence of the nitrite-oxidizing bacterium Nitrobacter vulgaris strain Ab1.</title>
        <authorList>
            <person name="Mellbye B.L."/>
            <person name="Davis E.W."/>
            <person name="Spieck E."/>
            <person name="Chang J.H."/>
            <person name="Bottomley P.J."/>
            <person name="Sayavedra-Soto L.A."/>
        </authorList>
    </citation>
    <scope>NUCLEOTIDE SEQUENCE [LARGE SCALE GENOMIC DNA]</scope>
    <source>
        <strain evidence="2 3">Ab1</strain>
    </source>
</reference>
<dbReference type="AlphaFoldDB" id="A0A1V4I0N7"/>
<name>A0A1V4I0N7_NITVU</name>
<evidence type="ECO:0000313" key="3">
    <source>
        <dbReference type="Proteomes" id="UP000189940"/>
    </source>
</evidence>
<dbReference type="RefSeq" id="WP_079446062.1">
    <property type="nucleotide sequence ID" value="NZ_MWPQ01000024.1"/>
</dbReference>
<sequence>MADDKAKRGGSDGRLIALGEAYEVRYWSRKFKVTPLKLKAAVKAVGRSAKTVEAYLKLQKRATNDRALIALTQPYEVSYWSKKFKVTPARLRAAVGEVGRSSKKVGALLAAKKTVRKKTAGKKKTTAKKVRVKKVKAKKAKKSASKRAR</sequence>
<dbReference type="STRING" id="29421.B2M20_05450"/>
<dbReference type="Pfam" id="PF12244">
    <property type="entry name" value="DUF3606"/>
    <property type="match status" value="2"/>
</dbReference>
<dbReference type="Proteomes" id="UP000189940">
    <property type="component" value="Unassembled WGS sequence"/>
</dbReference>
<accession>A0A1V4I0N7</accession>
<evidence type="ECO:0000313" key="2">
    <source>
        <dbReference type="EMBL" id="OPH83763.1"/>
    </source>
</evidence>
<proteinExistence type="predicted"/>
<organism evidence="2 3">
    <name type="scientific">Nitrobacter vulgaris</name>
    <dbReference type="NCBI Taxonomy" id="29421"/>
    <lineage>
        <taxon>Bacteria</taxon>
        <taxon>Pseudomonadati</taxon>
        <taxon>Pseudomonadota</taxon>
        <taxon>Alphaproteobacteria</taxon>
        <taxon>Hyphomicrobiales</taxon>
        <taxon>Nitrobacteraceae</taxon>
        <taxon>Nitrobacter</taxon>
    </lineage>
</organism>
<dbReference type="EMBL" id="MWPQ01000024">
    <property type="protein sequence ID" value="OPH83763.1"/>
    <property type="molecule type" value="Genomic_DNA"/>
</dbReference>
<dbReference type="InterPro" id="IPR022037">
    <property type="entry name" value="DUF3606"/>
</dbReference>
<comment type="caution">
    <text evidence="2">The sequence shown here is derived from an EMBL/GenBank/DDBJ whole genome shotgun (WGS) entry which is preliminary data.</text>
</comment>
<evidence type="ECO:0000256" key="1">
    <source>
        <dbReference type="SAM" id="MobiDB-lite"/>
    </source>
</evidence>
<feature type="region of interest" description="Disordered" evidence="1">
    <location>
        <begin position="116"/>
        <end position="149"/>
    </location>
</feature>